<dbReference type="InterPro" id="IPR004360">
    <property type="entry name" value="Glyas_Fos-R_dOase_dom"/>
</dbReference>
<comment type="caution">
    <text evidence="3">The sequence shown here is derived from an EMBL/GenBank/DDBJ whole genome shotgun (WGS) entry which is preliminary data.</text>
</comment>
<evidence type="ECO:0000259" key="2">
    <source>
        <dbReference type="PROSITE" id="PS51819"/>
    </source>
</evidence>
<dbReference type="SUPFAM" id="SSF54593">
    <property type="entry name" value="Glyoxalase/Bleomycin resistance protein/Dihydroxybiphenyl dioxygenase"/>
    <property type="match status" value="1"/>
</dbReference>
<evidence type="ECO:0000313" key="4">
    <source>
        <dbReference type="Proteomes" id="UP000610124"/>
    </source>
</evidence>
<feature type="compositionally biased region" description="Pro residues" evidence="1">
    <location>
        <begin position="178"/>
        <end position="187"/>
    </location>
</feature>
<dbReference type="AlphaFoldDB" id="A0A8H9I1Y1"/>
<proteinExistence type="predicted"/>
<dbReference type="RefSeq" id="WP_308436584.1">
    <property type="nucleotide sequence ID" value="NZ_BMUB01000038.1"/>
</dbReference>
<dbReference type="InterPro" id="IPR037523">
    <property type="entry name" value="VOC_core"/>
</dbReference>
<reference evidence="3" key="2">
    <citation type="submission" date="2020-09" db="EMBL/GenBank/DDBJ databases">
        <authorList>
            <person name="Sun Q."/>
            <person name="Ohkuma M."/>
        </authorList>
    </citation>
    <scope>NUCLEOTIDE SEQUENCE</scope>
    <source>
        <strain evidence="3">JCM 4434</strain>
    </source>
</reference>
<name>A0A8H9I1Y1_KITAU</name>
<feature type="domain" description="VOC" evidence="2">
    <location>
        <begin position="19"/>
        <end position="155"/>
    </location>
</feature>
<feature type="region of interest" description="Disordered" evidence="1">
    <location>
        <begin position="158"/>
        <end position="198"/>
    </location>
</feature>
<dbReference type="Gene3D" id="3.10.180.10">
    <property type="entry name" value="2,3-Dihydroxybiphenyl 1,2-Dioxygenase, domain 1"/>
    <property type="match status" value="1"/>
</dbReference>
<dbReference type="GeneID" id="97490626"/>
<dbReference type="Pfam" id="PF00903">
    <property type="entry name" value="Glyoxalase"/>
    <property type="match status" value="1"/>
</dbReference>
<dbReference type="PROSITE" id="PS51819">
    <property type="entry name" value="VOC"/>
    <property type="match status" value="1"/>
</dbReference>
<dbReference type="Proteomes" id="UP000610124">
    <property type="component" value="Unassembled WGS sequence"/>
</dbReference>
<sequence>MDADRLPLRRMELTGMEFKIEVVVVPVSDVDRAKDLYTRIGFREDVDFSGPGGFRIVHLTPPGSVASLIIGSGVTDAAPGSERGVHLIVDDVVAARAEWADAGVEVSEVFHDAGGVFHHAGTAERVAGPHPGRQSYSSFTSFAGPDGNTFVLQEVTARRSTGSLRPSSRSSPAGWTPSPWPWSSPCPPRRRSARRPAPDSLPACRNYRWTGSATTIPGPCSTRCCPVRCTPVCETRSSPKHAATRWR</sequence>
<feature type="compositionally biased region" description="Low complexity" evidence="1">
    <location>
        <begin position="158"/>
        <end position="177"/>
    </location>
</feature>
<dbReference type="InterPro" id="IPR029068">
    <property type="entry name" value="Glyas_Bleomycin-R_OHBP_Dase"/>
</dbReference>
<accession>A0A8H9I1Y1</accession>
<evidence type="ECO:0000256" key="1">
    <source>
        <dbReference type="SAM" id="MobiDB-lite"/>
    </source>
</evidence>
<gene>
    <name evidence="3" type="ORF">GCM10010502_71150</name>
</gene>
<evidence type="ECO:0000313" key="3">
    <source>
        <dbReference type="EMBL" id="GGV05960.1"/>
    </source>
</evidence>
<protein>
    <recommendedName>
        <fullName evidence="2">VOC domain-containing protein</fullName>
    </recommendedName>
</protein>
<dbReference type="EMBL" id="BMUB01000038">
    <property type="protein sequence ID" value="GGV05960.1"/>
    <property type="molecule type" value="Genomic_DNA"/>
</dbReference>
<reference evidence="3" key="1">
    <citation type="journal article" date="2014" name="Int. J. Syst. Evol. Microbiol.">
        <title>Complete genome sequence of Corynebacterium casei LMG S-19264T (=DSM 44701T), isolated from a smear-ripened cheese.</title>
        <authorList>
            <consortium name="US DOE Joint Genome Institute (JGI-PGF)"/>
            <person name="Walter F."/>
            <person name="Albersmeier A."/>
            <person name="Kalinowski J."/>
            <person name="Ruckert C."/>
        </authorList>
    </citation>
    <scope>NUCLEOTIDE SEQUENCE</scope>
    <source>
        <strain evidence="3">JCM 4434</strain>
    </source>
</reference>
<organism evidence="3 4">
    <name type="scientific">Kitasatospora aureofaciens</name>
    <name type="common">Streptomyces aureofaciens</name>
    <dbReference type="NCBI Taxonomy" id="1894"/>
    <lineage>
        <taxon>Bacteria</taxon>
        <taxon>Bacillati</taxon>
        <taxon>Actinomycetota</taxon>
        <taxon>Actinomycetes</taxon>
        <taxon>Kitasatosporales</taxon>
        <taxon>Streptomycetaceae</taxon>
        <taxon>Kitasatospora</taxon>
    </lineage>
</organism>